<evidence type="ECO:0000256" key="3">
    <source>
        <dbReference type="ARBA" id="ARBA00022989"/>
    </source>
</evidence>
<evidence type="ECO:0000313" key="6">
    <source>
        <dbReference type="EMBL" id="CEP25087.1"/>
    </source>
</evidence>
<feature type="transmembrane region" description="Helical" evidence="5">
    <location>
        <begin position="464"/>
        <end position="483"/>
    </location>
</feature>
<dbReference type="Pfam" id="PF03547">
    <property type="entry name" value="Mem_trans"/>
    <property type="match status" value="1"/>
</dbReference>
<evidence type="ECO:0000256" key="5">
    <source>
        <dbReference type="SAM" id="Phobius"/>
    </source>
</evidence>
<feature type="transmembrane region" description="Helical" evidence="5">
    <location>
        <begin position="427"/>
        <end position="452"/>
    </location>
</feature>
<dbReference type="GO" id="GO:0016020">
    <property type="term" value="C:membrane"/>
    <property type="evidence" value="ECO:0007669"/>
    <property type="project" value="UniProtKB-SubCell"/>
</dbReference>
<organism evidence="6 7">
    <name type="scientific">Cyberlindnera jadinii (strain ATCC 18201 / CBS 1600 / BCRC 20928 / JCM 3617 / NBRC 0987 / NRRL Y-1542)</name>
    <name type="common">Torula yeast</name>
    <name type="synonym">Candida utilis</name>
    <dbReference type="NCBI Taxonomy" id="983966"/>
    <lineage>
        <taxon>Eukaryota</taxon>
        <taxon>Fungi</taxon>
        <taxon>Dikarya</taxon>
        <taxon>Ascomycota</taxon>
        <taxon>Saccharomycotina</taxon>
        <taxon>Saccharomycetes</taxon>
        <taxon>Phaffomycetales</taxon>
        <taxon>Phaffomycetaceae</taxon>
        <taxon>Cyberlindnera</taxon>
    </lineage>
</organism>
<reference evidence="7" key="1">
    <citation type="journal article" date="2015" name="J. Biotechnol.">
        <title>The structure of the Cyberlindnera jadinii genome and its relation to Candida utilis analyzed by the occurrence of single nucleotide polymorphisms.</title>
        <authorList>
            <person name="Rupp O."/>
            <person name="Brinkrolf K."/>
            <person name="Buerth C."/>
            <person name="Kunigo M."/>
            <person name="Schneider J."/>
            <person name="Jaenicke S."/>
            <person name="Goesmann A."/>
            <person name="Puehler A."/>
            <person name="Jaeger K.-E."/>
            <person name="Ernst J.F."/>
        </authorList>
    </citation>
    <scope>NUCLEOTIDE SEQUENCE [LARGE SCALE GENOMIC DNA]</scope>
    <source>
        <strain evidence="7">ATCC 18201 / CBS 1600 / BCRC 20928 / JCM 3617 / NBRC 0987 / NRRL Y-1542</strain>
    </source>
</reference>
<sequence>MSESLSLGTIIYTAVKPIFKIYLIIASGFILGNKNMFTVETSRNLSDIIISFIFPCLVFTKVVSNLQNSDIKQIGIICLLYILMTLIGGVGGLGCYFLGKPMYWLGGCLSVALMPNISDLPIAYLQTFSTGAVFTEAQGEKGVAYICIFTAVQILFQFNLGLFKLIGYDIDQQKKHDPTKKILNHSEKDVNNISCSKSIQEEDLNDVDSYTSGDEENQNQIDNIVRPLVPTASIQRVASKVSNLSLRKCRSQNVHDIINEYSQAADIGDDVHAVPAVNTELILVPTHVEPAGNKWKGKIKSLFWFSVDNWRRPVSISLVLSMVVSMIPWVKALFVSTNQAHLPNAPDGLPPLSFIVDFTEYVAQACVPLGLLILGATLARLEVSQLSWKVLRTPLMITGLRLVILPIIGTAIIAGFARYGWFDDDDILRFVSTIVWCLPNATSLIYLTAFYTPLEGSWSQMDQLALTYIIQYPVLSISLPFLTTYCIKVSLDY</sequence>
<dbReference type="PANTHER" id="PTHR31274">
    <property type="entry name" value="PROTEIN ECM3"/>
    <property type="match status" value="1"/>
</dbReference>
<comment type="subcellular location">
    <subcellularLocation>
        <location evidence="1">Membrane</location>
        <topology evidence="1">Multi-pass membrane protein</topology>
    </subcellularLocation>
</comment>
<dbReference type="Proteomes" id="UP000038830">
    <property type="component" value="Unassembled WGS sequence"/>
</dbReference>
<dbReference type="EMBL" id="CDQK01000007">
    <property type="protein sequence ID" value="CEP25087.1"/>
    <property type="molecule type" value="Genomic_DNA"/>
</dbReference>
<dbReference type="InterPro" id="IPR004776">
    <property type="entry name" value="Mem_transp_PIN-like"/>
</dbReference>
<evidence type="ECO:0000256" key="1">
    <source>
        <dbReference type="ARBA" id="ARBA00004141"/>
    </source>
</evidence>
<accession>A0A0H5CA49</accession>
<evidence type="ECO:0000256" key="4">
    <source>
        <dbReference type="ARBA" id="ARBA00023136"/>
    </source>
</evidence>
<feature type="transmembrane region" description="Helical" evidence="5">
    <location>
        <begin position="44"/>
        <end position="62"/>
    </location>
</feature>
<feature type="transmembrane region" description="Helical" evidence="5">
    <location>
        <begin position="314"/>
        <end position="334"/>
    </location>
</feature>
<gene>
    <name evidence="6" type="primary">ECM3</name>
    <name evidence="6" type="ORF">BN1211_6079</name>
</gene>
<feature type="transmembrane region" description="Helical" evidence="5">
    <location>
        <begin position="143"/>
        <end position="166"/>
    </location>
</feature>
<dbReference type="GO" id="GO:0055085">
    <property type="term" value="P:transmembrane transport"/>
    <property type="evidence" value="ECO:0007669"/>
    <property type="project" value="InterPro"/>
</dbReference>
<dbReference type="AlphaFoldDB" id="A0A0H5CA49"/>
<keyword evidence="2 5" id="KW-0812">Transmembrane</keyword>
<keyword evidence="3 5" id="KW-1133">Transmembrane helix</keyword>
<feature type="transmembrane region" description="Helical" evidence="5">
    <location>
        <begin position="402"/>
        <end position="421"/>
    </location>
</feature>
<proteinExistence type="predicted"/>
<protein>
    <submittedName>
        <fullName evidence="6">ECM3 protein</fullName>
    </submittedName>
</protein>
<feature type="transmembrane region" description="Helical" evidence="5">
    <location>
        <begin position="6"/>
        <end position="32"/>
    </location>
</feature>
<dbReference type="PANTHER" id="PTHR31274:SF1">
    <property type="entry name" value="AGL149CP"/>
    <property type="match status" value="1"/>
</dbReference>
<evidence type="ECO:0000313" key="7">
    <source>
        <dbReference type="Proteomes" id="UP000038830"/>
    </source>
</evidence>
<evidence type="ECO:0000256" key="2">
    <source>
        <dbReference type="ARBA" id="ARBA00022692"/>
    </source>
</evidence>
<dbReference type="InterPro" id="IPR040254">
    <property type="entry name" value="Ecm3-like"/>
</dbReference>
<keyword evidence="4 5" id="KW-0472">Membrane</keyword>
<name>A0A0H5CA49_CYBJN</name>
<feature type="transmembrane region" description="Helical" evidence="5">
    <location>
        <begin position="74"/>
        <end position="96"/>
    </location>
</feature>
<feature type="transmembrane region" description="Helical" evidence="5">
    <location>
        <begin position="103"/>
        <end position="123"/>
    </location>
</feature>